<name>A0A6F9D8M5_9ASCI</name>
<dbReference type="EMBL" id="LR783890">
    <property type="protein sequence ID" value="CAB3230338.1"/>
    <property type="molecule type" value="mRNA"/>
</dbReference>
<evidence type="ECO:0000313" key="2">
    <source>
        <dbReference type="EMBL" id="CAB3230338.1"/>
    </source>
</evidence>
<proteinExistence type="evidence at transcript level"/>
<evidence type="ECO:0000256" key="1">
    <source>
        <dbReference type="ARBA" id="ARBA00023239"/>
    </source>
</evidence>
<sequence>MVSSRGKSGHNLEYLFNLVDALRNEAPHGVDSHLSSLEDACHQHLSGILLRRHVALGCGQRWDDCCKCLGQKARDDDQYVLKCISSRLCFIKKCIKDNLSR</sequence>
<accession>A0A6F9D8M5</accession>
<organism evidence="2">
    <name type="scientific">Phallusia mammillata</name>
    <dbReference type="NCBI Taxonomy" id="59560"/>
    <lineage>
        <taxon>Eukaryota</taxon>
        <taxon>Metazoa</taxon>
        <taxon>Chordata</taxon>
        <taxon>Tunicata</taxon>
        <taxon>Ascidiacea</taxon>
        <taxon>Phlebobranchia</taxon>
        <taxon>Ascidiidae</taxon>
        <taxon>Phallusia</taxon>
    </lineage>
</organism>
<dbReference type="GO" id="GO:0006751">
    <property type="term" value="P:glutathione catabolic process"/>
    <property type="evidence" value="ECO:0007669"/>
    <property type="project" value="InterPro"/>
</dbReference>
<dbReference type="Pfam" id="PF04752">
    <property type="entry name" value="ChaC"/>
    <property type="match status" value="1"/>
</dbReference>
<dbReference type="AlphaFoldDB" id="A0A6F9D8M5"/>
<keyword evidence="1" id="KW-0456">Lyase</keyword>
<reference evidence="2" key="1">
    <citation type="submission" date="2020-04" db="EMBL/GenBank/DDBJ databases">
        <authorList>
            <person name="Neveu A P."/>
        </authorList>
    </citation>
    <scope>NUCLEOTIDE SEQUENCE</scope>
    <source>
        <tissue evidence="2">Whole embryo</tissue>
    </source>
</reference>
<dbReference type="InterPro" id="IPR006840">
    <property type="entry name" value="ChaC"/>
</dbReference>
<gene>
    <name evidence="2" type="primary">Chac2-001</name>
</gene>
<dbReference type="GO" id="GO:0061928">
    <property type="term" value="F:glutathione specific gamma-glutamylcyclotransferase activity"/>
    <property type="evidence" value="ECO:0007669"/>
    <property type="project" value="InterPro"/>
</dbReference>
<protein>
    <submittedName>
        <fullName evidence="2">Cation transport regulator-like protein 2</fullName>
    </submittedName>
</protein>